<dbReference type="Pfam" id="PF12802">
    <property type="entry name" value="MarR_2"/>
    <property type="match status" value="1"/>
</dbReference>
<dbReference type="Gene3D" id="1.10.10.10">
    <property type="entry name" value="Winged helix-like DNA-binding domain superfamily/Winged helix DNA-binding domain"/>
    <property type="match status" value="1"/>
</dbReference>
<evidence type="ECO:0000256" key="1">
    <source>
        <dbReference type="SAM" id="MobiDB-lite"/>
    </source>
</evidence>
<feature type="domain" description="HTH marR-type" evidence="2">
    <location>
        <begin position="20"/>
        <end position="152"/>
    </location>
</feature>
<reference evidence="3 4" key="1">
    <citation type="submission" date="2021-04" db="EMBL/GenBank/DDBJ databases">
        <title>Ruania sp. nov., isolated from sandy soil of mangrove forest.</title>
        <authorList>
            <person name="Ge X."/>
            <person name="Huang R."/>
            <person name="Liu W."/>
        </authorList>
    </citation>
    <scope>NUCLEOTIDE SEQUENCE [LARGE SCALE GENOMIC DNA]</scope>
    <source>
        <strain evidence="3 4">N2-46</strain>
    </source>
</reference>
<dbReference type="InterPro" id="IPR039422">
    <property type="entry name" value="MarR/SlyA-like"/>
</dbReference>
<dbReference type="Proteomes" id="UP000826651">
    <property type="component" value="Unassembled WGS sequence"/>
</dbReference>
<evidence type="ECO:0000313" key="4">
    <source>
        <dbReference type="Proteomes" id="UP000826651"/>
    </source>
</evidence>
<dbReference type="InterPro" id="IPR011991">
    <property type="entry name" value="ArsR-like_HTH"/>
</dbReference>
<dbReference type="PROSITE" id="PS50995">
    <property type="entry name" value="HTH_MARR_2"/>
    <property type="match status" value="1"/>
</dbReference>
<dbReference type="SMART" id="SM00347">
    <property type="entry name" value="HTH_MARR"/>
    <property type="match status" value="1"/>
</dbReference>
<comment type="caution">
    <text evidence="3">The sequence shown here is derived from an EMBL/GenBank/DDBJ whole genome shotgun (WGS) entry which is preliminary data.</text>
</comment>
<dbReference type="RefSeq" id="WP_223404282.1">
    <property type="nucleotide sequence ID" value="NZ_JAGSHT010000007.1"/>
</dbReference>
<gene>
    <name evidence="3" type="ORF">KCQ71_07030</name>
</gene>
<dbReference type="PANTHER" id="PTHR33164:SF106">
    <property type="entry name" value="TRANSCRIPTIONAL REGULATORY PROTEIN"/>
    <property type="match status" value="1"/>
</dbReference>
<dbReference type="InterPro" id="IPR036390">
    <property type="entry name" value="WH_DNA-bd_sf"/>
</dbReference>
<dbReference type="EMBL" id="JAGSHT010000007">
    <property type="protein sequence ID" value="MBZ2195899.1"/>
    <property type="molecule type" value="Genomic_DNA"/>
</dbReference>
<keyword evidence="4" id="KW-1185">Reference proteome</keyword>
<organism evidence="3 4">
    <name type="scientific">Occultella gossypii</name>
    <dbReference type="NCBI Taxonomy" id="2800820"/>
    <lineage>
        <taxon>Bacteria</taxon>
        <taxon>Bacillati</taxon>
        <taxon>Actinomycetota</taxon>
        <taxon>Actinomycetes</taxon>
        <taxon>Micrococcales</taxon>
        <taxon>Ruaniaceae</taxon>
        <taxon>Occultella</taxon>
    </lineage>
</organism>
<dbReference type="SUPFAM" id="SSF46785">
    <property type="entry name" value="Winged helix' DNA-binding domain"/>
    <property type="match status" value="1"/>
</dbReference>
<evidence type="ECO:0000313" key="3">
    <source>
        <dbReference type="EMBL" id="MBZ2195899.1"/>
    </source>
</evidence>
<name>A0ABS7S6B8_9MICO</name>
<protein>
    <submittedName>
        <fullName evidence="3">MarR family transcriptional regulator</fullName>
    </submittedName>
</protein>
<proteinExistence type="predicted"/>
<dbReference type="InterPro" id="IPR036388">
    <property type="entry name" value="WH-like_DNA-bd_sf"/>
</dbReference>
<sequence>MPDVKNDALPGQRPDQMPEPDRLGAELSDAVVLFHEAIGSLMGLSAADHKALGILGREGPMSAGELAERTALTAGAVTGLVDRLERAGLAGRERDPGDRRRLVVTASRPGDPRVAEAFAGLGAAMAEVTAHFSPDQLAAIAEWVALTSEALRAQAAAIAARREA</sequence>
<dbReference type="PANTHER" id="PTHR33164">
    <property type="entry name" value="TRANSCRIPTIONAL REGULATOR, MARR FAMILY"/>
    <property type="match status" value="1"/>
</dbReference>
<evidence type="ECO:0000259" key="2">
    <source>
        <dbReference type="PROSITE" id="PS50995"/>
    </source>
</evidence>
<dbReference type="CDD" id="cd00090">
    <property type="entry name" value="HTH_ARSR"/>
    <property type="match status" value="1"/>
</dbReference>
<accession>A0ABS7S6B8</accession>
<feature type="region of interest" description="Disordered" evidence="1">
    <location>
        <begin position="1"/>
        <end position="22"/>
    </location>
</feature>
<dbReference type="InterPro" id="IPR000835">
    <property type="entry name" value="HTH_MarR-typ"/>
</dbReference>